<gene>
    <name evidence="10" type="ORF">EGYM00163_LOCUS35437</name>
</gene>
<dbReference type="CDD" id="cd04318">
    <property type="entry name" value="EcAsnRS_like_N"/>
    <property type="match status" value="1"/>
</dbReference>
<keyword evidence="5" id="KW-0067">ATP-binding</keyword>
<dbReference type="EMBL" id="HBJA01102843">
    <property type="protein sequence ID" value="CAE0824230.1"/>
    <property type="molecule type" value="Transcribed_RNA"/>
</dbReference>
<feature type="region of interest" description="Disordered" evidence="8">
    <location>
        <begin position="321"/>
        <end position="351"/>
    </location>
</feature>
<accession>A0A7S4G3L3</accession>
<name>A0A7S4G3L3_9EUGL</name>
<dbReference type="GO" id="GO:0006425">
    <property type="term" value="P:glutaminyl-tRNA aminoacylation"/>
    <property type="evidence" value="ECO:0007669"/>
    <property type="project" value="InterPro"/>
</dbReference>
<dbReference type="InterPro" id="IPR045864">
    <property type="entry name" value="aa-tRNA-synth_II/BPL/LPL"/>
</dbReference>
<evidence type="ECO:0000313" key="10">
    <source>
        <dbReference type="EMBL" id="CAE0824230.1"/>
    </source>
</evidence>
<evidence type="ECO:0000256" key="3">
    <source>
        <dbReference type="ARBA" id="ARBA00022598"/>
    </source>
</evidence>
<dbReference type="GO" id="GO:0005524">
    <property type="term" value="F:ATP binding"/>
    <property type="evidence" value="ECO:0007669"/>
    <property type="project" value="UniProtKB-KW"/>
</dbReference>
<dbReference type="InterPro" id="IPR002312">
    <property type="entry name" value="Asp/Asn-tRNA-synth_IIb"/>
</dbReference>
<dbReference type="GO" id="GO:0003676">
    <property type="term" value="F:nucleic acid binding"/>
    <property type="evidence" value="ECO:0007669"/>
    <property type="project" value="InterPro"/>
</dbReference>
<dbReference type="Gene3D" id="2.40.50.140">
    <property type="entry name" value="Nucleic acid-binding proteins"/>
    <property type="match status" value="1"/>
</dbReference>
<dbReference type="Gene3D" id="1.10.8.1290">
    <property type="entry name" value="Glutaminyl-tRNA synthetase, non-specific RNA binding region part 1, domain 1"/>
    <property type="match status" value="1"/>
</dbReference>
<evidence type="ECO:0000256" key="4">
    <source>
        <dbReference type="ARBA" id="ARBA00022741"/>
    </source>
</evidence>
<dbReference type="PANTHER" id="PTHR22594">
    <property type="entry name" value="ASPARTYL/LYSYL-TRNA SYNTHETASE"/>
    <property type="match status" value="1"/>
</dbReference>
<dbReference type="AlphaFoldDB" id="A0A7S4G3L3"/>
<keyword evidence="4" id="KW-0547">Nucleotide-binding</keyword>
<dbReference type="Pfam" id="PF04557">
    <property type="entry name" value="tRNA_synt_1c_R2"/>
    <property type="match status" value="1"/>
</dbReference>
<dbReference type="InterPro" id="IPR007639">
    <property type="entry name" value="Gln-tRNA-synth_Ib_RNA-bd_N"/>
</dbReference>
<dbReference type="CDD" id="cd00776">
    <property type="entry name" value="AsxRS_core"/>
    <property type="match status" value="1"/>
</dbReference>
<dbReference type="FunFam" id="1.10.10.2420:FF:000001">
    <property type="entry name" value="Glutamine--tRNA ligase cytoplasmic"/>
    <property type="match status" value="1"/>
</dbReference>
<evidence type="ECO:0000256" key="2">
    <source>
        <dbReference type="ARBA" id="ARBA00012816"/>
    </source>
</evidence>
<dbReference type="GO" id="GO:0004816">
    <property type="term" value="F:asparagine-tRNA ligase activity"/>
    <property type="evidence" value="ECO:0007669"/>
    <property type="project" value="UniProtKB-EC"/>
</dbReference>
<feature type="domain" description="Aminoacyl-transfer RNA synthetases class-II family profile" evidence="9">
    <location>
        <begin position="531"/>
        <end position="857"/>
    </location>
</feature>
<keyword evidence="6" id="KW-0648">Protein biosynthesis</keyword>
<dbReference type="Gene3D" id="3.30.930.10">
    <property type="entry name" value="Bira Bifunctional Protein, Domain 2"/>
    <property type="match status" value="1"/>
</dbReference>
<dbReference type="Pfam" id="PF04558">
    <property type="entry name" value="tRNA_synt_1c_R1"/>
    <property type="match status" value="1"/>
</dbReference>
<dbReference type="NCBIfam" id="TIGR00457">
    <property type="entry name" value="asnS"/>
    <property type="match status" value="1"/>
</dbReference>
<reference evidence="10" key="1">
    <citation type="submission" date="2021-01" db="EMBL/GenBank/DDBJ databases">
        <authorList>
            <person name="Corre E."/>
            <person name="Pelletier E."/>
            <person name="Niang G."/>
            <person name="Scheremetjew M."/>
            <person name="Finn R."/>
            <person name="Kale V."/>
            <person name="Holt S."/>
            <person name="Cochrane G."/>
            <person name="Meng A."/>
            <person name="Brown T."/>
            <person name="Cohen L."/>
        </authorList>
    </citation>
    <scope>NUCLEOTIDE SEQUENCE</scope>
    <source>
        <strain evidence="10">CCMP1594</strain>
    </source>
</reference>
<evidence type="ECO:0000256" key="1">
    <source>
        <dbReference type="ARBA" id="ARBA00008226"/>
    </source>
</evidence>
<dbReference type="InterPro" id="IPR012340">
    <property type="entry name" value="NA-bd_OB-fold"/>
</dbReference>
<evidence type="ECO:0000256" key="6">
    <source>
        <dbReference type="ARBA" id="ARBA00022917"/>
    </source>
</evidence>
<dbReference type="GO" id="GO:0005739">
    <property type="term" value="C:mitochondrion"/>
    <property type="evidence" value="ECO:0007669"/>
    <property type="project" value="TreeGrafter"/>
</dbReference>
<dbReference type="InterPro" id="IPR004522">
    <property type="entry name" value="Asn-tRNA-ligase"/>
</dbReference>
<dbReference type="EC" id="6.1.1.22" evidence="2"/>
<dbReference type="InterPro" id="IPR042558">
    <property type="entry name" value="Gln-tRNA-synth_Ib_RNA-bd_N_1"/>
</dbReference>
<keyword evidence="7" id="KW-0030">Aminoacyl-tRNA synthetase</keyword>
<dbReference type="Gene3D" id="1.10.10.2420">
    <property type="match status" value="1"/>
</dbReference>
<dbReference type="SUPFAM" id="SSF55681">
    <property type="entry name" value="Class II aaRS and biotin synthetases"/>
    <property type="match status" value="1"/>
</dbReference>
<dbReference type="GO" id="GO:0004819">
    <property type="term" value="F:glutamine-tRNA ligase activity"/>
    <property type="evidence" value="ECO:0007669"/>
    <property type="project" value="InterPro"/>
</dbReference>
<keyword evidence="3" id="KW-0436">Ligase</keyword>
<dbReference type="SUPFAM" id="SSF50249">
    <property type="entry name" value="Nucleic acid-binding proteins"/>
    <property type="match status" value="1"/>
</dbReference>
<dbReference type="PANTHER" id="PTHR22594:SF34">
    <property type="entry name" value="ASPARAGINE--TRNA LIGASE, MITOCHONDRIAL-RELATED"/>
    <property type="match status" value="1"/>
</dbReference>
<dbReference type="Pfam" id="PF01336">
    <property type="entry name" value="tRNA_anti-codon"/>
    <property type="match status" value="1"/>
</dbReference>
<evidence type="ECO:0000256" key="5">
    <source>
        <dbReference type="ARBA" id="ARBA00022840"/>
    </source>
</evidence>
<dbReference type="InterPro" id="IPR042559">
    <property type="entry name" value="Gln-tRNA-synth_Ib_RNA-bd_N_2"/>
</dbReference>
<comment type="similarity">
    <text evidence="1">Belongs to the class-II aminoacyl-tRNA synthetase family.</text>
</comment>
<dbReference type="Pfam" id="PF00152">
    <property type="entry name" value="tRNA-synt_2"/>
    <property type="match status" value="1"/>
</dbReference>
<evidence type="ECO:0000256" key="8">
    <source>
        <dbReference type="SAM" id="MobiDB-lite"/>
    </source>
</evidence>
<protein>
    <recommendedName>
        <fullName evidence="2">asparagine--tRNA ligase</fullName>
        <ecNumber evidence="2">6.1.1.22</ecNumber>
    </recommendedName>
</protein>
<feature type="compositionally biased region" description="Basic residues" evidence="8">
    <location>
        <begin position="330"/>
        <end position="348"/>
    </location>
</feature>
<organism evidence="10">
    <name type="scientific">Eutreptiella gymnastica</name>
    <dbReference type="NCBI Taxonomy" id="73025"/>
    <lineage>
        <taxon>Eukaryota</taxon>
        <taxon>Discoba</taxon>
        <taxon>Euglenozoa</taxon>
        <taxon>Euglenida</taxon>
        <taxon>Spirocuta</taxon>
        <taxon>Euglenophyceae</taxon>
        <taxon>Eutreptiales</taxon>
        <taxon>Eutreptiaceae</taxon>
        <taxon>Eutreptiella</taxon>
    </lineage>
</organism>
<sequence length="867" mass="96130">MTGFMLWNVTITSRNPTVSYNSNLMTSMRTAQLGATLGNTARVQRVGVDAPLSKASHSVDAVYATRTMRHPPDAPMMMSSKDETVLASPMSQWERTLFMVGIVVAGVVGVFVGRRSQDRIAMATYMVEPAFAHAKSRPRSRVLQATAQELTHDEKKDVLKEFGLNEKGATDVLKNEELTELLLRMGETFGASKLLYSAVTKAQTDAHRELLGQYIKDEKIATAQQLDCALAFLTETPNVVAGDPTFEKESGVGVIVTDEEIIDAVAKAFEENKAKILEDRYQYNFGFMLGRLLKADHIKWADSAKLKQEVEKQTLAVLGPKTEADEQAGKKKKKKKAKPQAKQPKVKKPSAAELAAEKEAGLLAMMTEAADAATSSFLYNPRLCRITELLDNAAQGVFPDEDQEYVVGGWIRTTRDQRAMTFMEINDGSGPTGLQIVLEPNTCPDLEEFRKLGAGYGACIEATGKVVKSPAAGQLIEMKGTSIKLIGPVADGFPLAKTATSLENLRLYPHLRVRTNVMACVMRVRNEASFAIHKFFKDRHFQYVHTPVLTSNDCEGAGECFTVSTLLGQPNPDYSKDFFGSKAMLTVSGQLNVETYAAGLTNVYTFGPTFRAENSNTSRHLAEFWMVEPEVWFIDQKGLMDLAEDFLRYCIAHVLKECQADILYLSQYHQRMEEERTQEEGQRTLEGTLVERLVGIVSEPFGRVTYTEAIDILKKEAEEGKVTFEDMDLHWGMDMGSEHERYLAEQVFKKPVIVTNYPAEIKSFYMKQSEDGKTVAGMDILVPSIGEIIGGSVREDDFDKLVALAKSKGMSDADIESLSWYTDLRKYGSAPHGGFGLGFERLLLLCTGMLNIRDVIPFPRYPGGISC</sequence>
<evidence type="ECO:0000256" key="7">
    <source>
        <dbReference type="ARBA" id="ARBA00023146"/>
    </source>
</evidence>
<dbReference type="PRINTS" id="PR01042">
    <property type="entry name" value="TRNASYNTHASP"/>
</dbReference>
<dbReference type="InterPro" id="IPR004365">
    <property type="entry name" value="NA-bd_OB_tRNA"/>
</dbReference>
<dbReference type="InterPro" id="IPR004364">
    <property type="entry name" value="Aa-tRNA-synt_II"/>
</dbReference>
<dbReference type="InterPro" id="IPR007638">
    <property type="entry name" value="Gln-tRNA-synth_Ib_RNA-bd_2"/>
</dbReference>
<dbReference type="HAMAP" id="MF_00534">
    <property type="entry name" value="Asn_tRNA_synth"/>
    <property type="match status" value="1"/>
</dbReference>
<dbReference type="FunFam" id="3.30.930.10:FF:000016">
    <property type="entry name" value="Asparagine--tRNA ligase"/>
    <property type="match status" value="1"/>
</dbReference>
<evidence type="ECO:0000259" key="9">
    <source>
        <dbReference type="PROSITE" id="PS50862"/>
    </source>
</evidence>
<proteinExistence type="inferred from homology"/>
<dbReference type="GO" id="GO:0006421">
    <property type="term" value="P:asparaginyl-tRNA aminoacylation"/>
    <property type="evidence" value="ECO:0007669"/>
    <property type="project" value="InterPro"/>
</dbReference>
<dbReference type="PROSITE" id="PS50862">
    <property type="entry name" value="AA_TRNA_LIGASE_II"/>
    <property type="match status" value="1"/>
</dbReference>
<dbReference type="InterPro" id="IPR006195">
    <property type="entry name" value="aa-tRNA-synth_II"/>
</dbReference>
<dbReference type="NCBIfam" id="NF003037">
    <property type="entry name" value="PRK03932.1"/>
    <property type="match status" value="1"/>
</dbReference>